<dbReference type="PROSITE" id="PS00913">
    <property type="entry name" value="ADH_IRON_1"/>
    <property type="match status" value="1"/>
</dbReference>
<dbReference type="PANTHER" id="PTHR11496">
    <property type="entry name" value="ALCOHOL DEHYDROGENASE"/>
    <property type="match status" value="1"/>
</dbReference>
<dbReference type="AlphaFoldDB" id="A0A4R2L161"/>
<keyword evidence="1" id="KW-0560">Oxidoreductase</keyword>
<dbReference type="PANTHER" id="PTHR11496:SF83">
    <property type="entry name" value="HYDROXYACID-OXOACID TRANSHYDROGENASE, MITOCHONDRIAL"/>
    <property type="match status" value="1"/>
</dbReference>
<evidence type="ECO:0000259" key="3">
    <source>
        <dbReference type="Pfam" id="PF25137"/>
    </source>
</evidence>
<dbReference type="InterPro" id="IPR018211">
    <property type="entry name" value="ADH_Fe_CS"/>
</dbReference>
<dbReference type="SUPFAM" id="SSF56796">
    <property type="entry name" value="Dehydroquinate synthase-like"/>
    <property type="match status" value="1"/>
</dbReference>
<protein>
    <submittedName>
        <fullName evidence="4">Uncharacterized protein</fullName>
    </submittedName>
</protein>
<evidence type="ECO:0000259" key="2">
    <source>
        <dbReference type="Pfam" id="PF00465"/>
    </source>
</evidence>
<dbReference type="Pfam" id="PF25137">
    <property type="entry name" value="ADH_Fe_C"/>
    <property type="match status" value="1"/>
</dbReference>
<name>A0A4R2L161_9FIRM</name>
<feature type="domain" description="Alcohol dehydrogenase iron-type/glycerol dehydrogenase GldA" evidence="2">
    <location>
        <begin position="11"/>
        <end position="175"/>
    </location>
</feature>
<organism evidence="4 5">
    <name type="scientific">Marinisporobacter balticus</name>
    <dbReference type="NCBI Taxonomy" id="2018667"/>
    <lineage>
        <taxon>Bacteria</taxon>
        <taxon>Bacillati</taxon>
        <taxon>Bacillota</taxon>
        <taxon>Clostridia</taxon>
        <taxon>Peptostreptococcales</taxon>
        <taxon>Thermotaleaceae</taxon>
        <taxon>Marinisporobacter</taxon>
    </lineage>
</organism>
<dbReference type="InterPro" id="IPR034802">
    <property type="entry name" value="NADPH_BDH"/>
</dbReference>
<gene>
    <name evidence="4" type="ORF">EV214_10240</name>
</gene>
<dbReference type="EMBL" id="SLWV01000002">
    <property type="protein sequence ID" value="TCO79322.1"/>
    <property type="molecule type" value="Genomic_DNA"/>
</dbReference>
<feature type="domain" description="Fe-containing alcohol dehydrogenase-like C-terminal" evidence="3">
    <location>
        <begin position="187"/>
        <end position="373"/>
    </location>
</feature>
<evidence type="ECO:0000313" key="4">
    <source>
        <dbReference type="EMBL" id="TCO79322.1"/>
    </source>
</evidence>
<dbReference type="Gene3D" id="1.20.1090.10">
    <property type="entry name" value="Dehydroquinate synthase-like - alpha domain"/>
    <property type="match status" value="1"/>
</dbReference>
<dbReference type="FunFam" id="3.40.50.1970:FF:000003">
    <property type="entry name" value="Alcohol dehydrogenase, iron-containing"/>
    <property type="match status" value="1"/>
</dbReference>
<sequence>MKILKLYGDKLITGKDALNYIKDIEGSRIFIVTGGKSMFNNGTIDRIKGMLNESGKKYTIMDGVQKNPDTEIVDKGLCEMKKFKPDTVIAIGGGSPIDAAKVMTLFYEYPTINFNNVLEINLPEYKKNIKFVAIPTTSGTGAEVTKAAVITFKDKNIKIGLKTNAFIPEIAILDPELTMSMPDNIVAQTGLDAITHALESYINHNLDDYTECLAKGAIAGLFKYLPVSYKDKTIESREKVHNYQSMAGMAFHNVGLGMAHGISHALGGKYDLGHGLVNGIALPYVLKYNSSNAIVKEKLDYLAKVIERKDLIEEIKNLNNLMSIPNSFKEVVGISKEIFLADMDELVENSLKGSTQRNPVKVGKSDMKTMLLNMYNGTE</sequence>
<comment type="caution">
    <text evidence="4">The sequence shown here is derived from an EMBL/GenBank/DDBJ whole genome shotgun (WGS) entry which is preliminary data.</text>
</comment>
<dbReference type="CDD" id="cd08179">
    <property type="entry name" value="NADPH_BDH"/>
    <property type="match status" value="1"/>
</dbReference>
<dbReference type="GO" id="GO:0046872">
    <property type="term" value="F:metal ion binding"/>
    <property type="evidence" value="ECO:0007669"/>
    <property type="project" value="InterPro"/>
</dbReference>
<keyword evidence="5" id="KW-1185">Reference proteome</keyword>
<evidence type="ECO:0000313" key="5">
    <source>
        <dbReference type="Proteomes" id="UP000294919"/>
    </source>
</evidence>
<reference evidence="4 5" key="1">
    <citation type="submission" date="2019-03" db="EMBL/GenBank/DDBJ databases">
        <title>Genomic Encyclopedia of Type Strains, Phase IV (KMG-IV): sequencing the most valuable type-strain genomes for metagenomic binning, comparative biology and taxonomic classification.</title>
        <authorList>
            <person name="Goeker M."/>
        </authorList>
    </citation>
    <scope>NUCLEOTIDE SEQUENCE [LARGE SCALE GENOMIC DNA]</scope>
    <source>
        <strain evidence="4 5">DSM 102940</strain>
    </source>
</reference>
<evidence type="ECO:0000256" key="1">
    <source>
        <dbReference type="ARBA" id="ARBA00023002"/>
    </source>
</evidence>
<dbReference type="InterPro" id="IPR001670">
    <property type="entry name" value="ADH_Fe/GldA"/>
</dbReference>
<dbReference type="GO" id="GO:0004022">
    <property type="term" value="F:alcohol dehydrogenase (NAD+) activity"/>
    <property type="evidence" value="ECO:0007669"/>
    <property type="project" value="UniProtKB-ARBA"/>
</dbReference>
<accession>A0A4R2L161</accession>
<dbReference type="Gene3D" id="3.40.50.1970">
    <property type="match status" value="1"/>
</dbReference>
<dbReference type="RefSeq" id="WP_132242116.1">
    <property type="nucleotide sequence ID" value="NZ_SLWV01000002.1"/>
</dbReference>
<proteinExistence type="predicted"/>
<dbReference type="InterPro" id="IPR056798">
    <property type="entry name" value="ADH_Fe_C"/>
</dbReference>
<dbReference type="InterPro" id="IPR039697">
    <property type="entry name" value="Alcohol_dehydrogenase_Fe"/>
</dbReference>
<dbReference type="Pfam" id="PF00465">
    <property type="entry name" value="Fe-ADH"/>
    <property type="match status" value="1"/>
</dbReference>
<dbReference type="OrthoDB" id="9804734at2"/>
<dbReference type="Proteomes" id="UP000294919">
    <property type="component" value="Unassembled WGS sequence"/>
</dbReference>